<dbReference type="PANTHER" id="PTHR42905:SF16">
    <property type="entry name" value="CARBOXYPHOSPHONOENOLPYRUVATE PHOSPHONOMUTASE-LIKE PROTEIN (AFU_ORTHOLOGUE AFUA_5G07230)"/>
    <property type="match status" value="1"/>
</dbReference>
<protein>
    <recommendedName>
        <fullName evidence="4">Isocitrate lyase/phosphoenolpyruvate mutase family protein</fullName>
    </recommendedName>
</protein>
<dbReference type="EMBL" id="BAAAEI010000031">
    <property type="protein sequence ID" value="GAA0375459.1"/>
    <property type="molecule type" value="Genomic_DNA"/>
</dbReference>
<dbReference type="InterPro" id="IPR039556">
    <property type="entry name" value="ICL/PEPM"/>
</dbReference>
<gene>
    <name evidence="2" type="ORF">GCM10009092_44600</name>
</gene>
<accession>A0ABN0XX43</accession>
<dbReference type="CDD" id="cd00377">
    <property type="entry name" value="ICL_PEPM"/>
    <property type="match status" value="1"/>
</dbReference>
<name>A0ABN0XX43_9ALTE</name>
<keyword evidence="1" id="KW-0479">Metal-binding</keyword>
<dbReference type="SUPFAM" id="SSF51621">
    <property type="entry name" value="Phosphoenolpyruvate/pyruvate domain"/>
    <property type="match status" value="1"/>
</dbReference>
<dbReference type="Proteomes" id="UP001501757">
    <property type="component" value="Unassembled WGS sequence"/>
</dbReference>
<evidence type="ECO:0000313" key="2">
    <source>
        <dbReference type="EMBL" id="GAA0375459.1"/>
    </source>
</evidence>
<proteinExistence type="predicted"/>
<evidence type="ECO:0000313" key="3">
    <source>
        <dbReference type="Proteomes" id="UP001501757"/>
    </source>
</evidence>
<dbReference type="PANTHER" id="PTHR42905">
    <property type="entry name" value="PHOSPHOENOLPYRUVATE CARBOXYLASE"/>
    <property type="match status" value="1"/>
</dbReference>
<dbReference type="InterPro" id="IPR015813">
    <property type="entry name" value="Pyrv/PenolPyrv_kinase-like_dom"/>
</dbReference>
<dbReference type="Gene3D" id="3.20.20.60">
    <property type="entry name" value="Phosphoenolpyruvate-binding domains"/>
    <property type="match status" value="1"/>
</dbReference>
<dbReference type="InterPro" id="IPR040442">
    <property type="entry name" value="Pyrv_kinase-like_dom_sf"/>
</dbReference>
<evidence type="ECO:0008006" key="4">
    <source>
        <dbReference type="Google" id="ProtNLM"/>
    </source>
</evidence>
<keyword evidence="3" id="KW-1185">Reference proteome</keyword>
<sequence length="175" mass="18811">MPLSIDIEEGYSESAEQVAELVAGLQALGVAGINLEDGTKAPALLAEKIQAIRLKVGQSIYINARTDVYLRGLAEGQAALEMATKRLRLYREAGADGGFIPGLQDAQTARYLADSLSMPLNLIVASSEPIKELSKVGIRRFSMGPVPFVKAYQQLVNLQDADYPALNFAAINALF</sequence>
<organism evidence="2 3">
    <name type="scientific">Bowmanella denitrificans</name>
    <dbReference type="NCBI Taxonomy" id="366582"/>
    <lineage>
        <taxon>Bacteria</taxon>
        <taxon>Pseudomonadati</taxon>
        <taxon>Pseudomonadota</taxon>
        <taxon>Gammaproteobacteria</taxon>
        <taxon>Alteromonadales</taxon>
        <taxon>Alteromonadaceae</taxon>
        <taxon>Bowmanella</taxon>
    </lineage>
</organism>
<dbReference type="Pfam" id="PF13714">
    <property type="entry name" value="PEP_mutase"/>
    <property type="match status" value="1"/>
</dbReference>
<evidence type="ECO:0000256" key="1">
    <source>
        <dbReference type="ARBA" id="ARBA00022723"/>
    </source>
</evidence>
<comment type="caution">
    <text evidence="2">The sequence shown here is derived from an EMBL/GenBank/DDBJ whole genome shotgun (WGS) entry which is preliminary data.</text>
</comment>
<reference evidence="2 3" key="1">
    <citation type="journal article" date="2019" name="Int. J. Syst. Evol. Microbiol.">
        <title>The Global Catalogue of Microorganisms (GCM) 10K type strain sequencing project: providing services to taxonomists for standard genome sequencing and annotation.</title>
        <authorList>
            <consortium name="The Broad Institute Genomics Platform"/>
            <consortium name="The Broad Institute Genome Sequencing Center for Infectious Disease"/>
            <person name="Wu L."/>
            <person name="Ma J."/>
        </authorList>
    </citation>
    <scope>NUCLEOTIDE SEQUENCE [LARGE SCALE GENOMIC DNA]</scope>
    <source>
        <strain evidence="2 3">JCM 13378</strain>
    </source>
</reference>